<sequence>MPAASTAFPPKRRKVDRAVEEMISKTSRHTMGGGNVKHDERTSTIEGIGFSRLDKGMKVLGAVNQIFSDDLVTVSLPNGLVGYVMRRDKSEPPLEVSLKVGTMMAFAVLSVSRTEKRVELSVSPTHVNRGLTLDQISAGQVVRVKVEGSEDHGWSCGLGMAGVKCFFPRKLYTGSSKVTVGMSLDAVVVKSSREARMVSVTDDLGSQIGITVQPHHVDPGCSQFNLKGVRPGMMVERVEPKIGVWFRVPGKGAAGTVGNKRKSGTPAPDEIVFVHVSDLGLTDSSDTTVRKNFPTGKEAVVRILGHHKMDDWLKGSLKKEIIEAKVLDYGDIQVGERYRGVPIVKQGDYGVVVKLGEGVNAMVSNIHLKGKNQNKVGTKMDVKALTVDADGRRCMATARRELVKEDMFASYQEMDVNDVSTGFITKVDAKGIVVTFVNNTHGTVPATALAEEQGVEDPKVNYKVGEIVKARFTGMNVKGGGGRMGLSLDLKKKSKPAEKAPSGAYEVGDLIVEKELTIVSIEGGEIAMEGKGGSCKCGFEAFKDKYSNPSEPSAEVKKEIKVGKKVKAQGLVVSKDKKYPHTPIVTFRKQIVLERAEVPRALKSLTAGDIVTGWVANKVAAHGAFVRFMNHHTALVPALKGGGELQLYDTIRVKISKIDAKGGKILCTIPKTSSMEKMFSKAVGSAVGKVEVVDLKKERAYVKMLDGRFPGKCRIRVHMSMFEGDKGKGIVGGDGEFIPPSHPFSGLKVGSVIRNATIASADTVEDLTYIDLTNLDSVPPMDVEKFSVGVCVSGVVEEALKGKGCHIRCSPGVKVWGSRTEMVSAEEGDRVKVVVTKNNEGKINVSERKFEALKGSVGGTVELGDRK</sequence>
<name>A0A9W7A0E1_9STRA</name>
<dbReference type="GO" id="GO:0006364">
    <property type="term" value="P:rRNA processing"/>
    <property type="evidence" value="ECO:0007669"/>
    <property type="project" value="InterPro"/>
</dbReference>
<dbReference type="EMBL" id="BRXZ01002505">
    <property type="protein sequence ID" value="GMH63659.1"/>
    <property type="molecule type" value="Genomic_DNA"/>
</dbReference>
<feature type="domain" description="S1 motif" evidence="1">
    <location>
        <begin position="608"/>
        <end position="670"/>
    </location>
</feature>
<evidence type="ECO:0000259" key="1">
    <source>
        <dbReference type="PROSITE" id="PS50126"/>
    </source>
</evidence>
<proteinExistence type="predicted"/>
<reference evidence="2" key="1">
    <citation type="submission" date="2022-07" db="EMBL/GenBank/DDBJ databases">
        <title>Genome analysis of Parmales, a sister group of diatoms, reveals the evolutionary specialization of diatoms from phago-mixotrophs to photoautotrophs.</title>
        <authorList>
            <person name="Ban H."/>
            <person name="Sato S."/>
            <person name="Yoshikawa S."/>
            <person name="Kazumasa Y."/>
            <person name="Nakamura Y."/>
            <person name="Ichinomiya M."/>
            <person name="Saitoh K."/>
            <person name="Sato N."/>
            <person name="Blanc-Mathieu R."/>
            <person name="Endo H."/>
            <person name="Kuwata A."/>
            <person name="Ogata H."/>
        </authorList>
    </citation>
    <scope>NUCLEOTIDE SEQUENCE</scope>
</reference>
<dbReference type="OrthoDB" id="412781at2759"/>
<protein>
    <recommendedName>
        <fullName evidence="1">S1 motif domain-containing protein</fullName>
    </recommendedName>
</protein>
<accession>A0A9W7A0E1</accession>
<dbReference type="InterPro" id="IPR045209">
    <property type="entry name" value="Rrp5"/>
</dbReference>
<dbReference type="Gene3D" id="2.40.50.140">
    <property type="entry name" value="Nucleic acid-binding proteins"/>
    <property type="match status" value="2"/>
</dbReference>
<dbReference type="PANTHER" id="PTHR23270">
    <property type="entry name" value="PROGRAMMED CELL DEATH PROTEIN 11 PRE-RRNA PROCESSING PROTEIN RRP5"/>
    <property type="match status" value="1"/>
</dbReference>
<dbReference type="GO" id="GO:0032040">
    <property type="term" value="C:small-subunit processome"/>
    <property type="evidence" value="ECO:0007669"/>
    <property type="project" value="TreeGrafter"/>
</dbReference>
<dbReference type="InterPro" id="IPR012340">
    <property type="entry name" value="NA-bd_OB-fold"/>
</dbReference>
<evidence type="ECO:0000313" key="3">
    <source>
        <dbReference type="Proteomes" id="UP001165082"/>
    </source>
</evidence>
<dbReference type="PANTHER" id="PTHR23270:SF10">
    <property type="entry name" value="PROTEIN RRP5 HOMOLOG"/>
    <property type="match status" value="1"/>
</dbReference>
<feature type="domain" description="S1 motif" evidence="1">
    <location>
        <begin position="417"/>
        <end position="489"/>
    </location>
</feature>
<dbReference type="SUPFAM" id="SSF50249">
    <property type="entry name" value="Nucleic acid-binding proteins"/>
    <property type="match status" value="4"/>
</dbReference>
<comment type="caution">
    <text evidence="2">The sequence shown here is derived from an EMBL/GenBank/DDBJ whole genome shotgun (WGS) entry which is preliminary data.</text>
</comment>
<keyword evidence="3" id="KW-1185">Reference proteome</keyword>
<dbReference type="Proteomes" id="UP001165082">
    <property type="component" value="Unassembled WGS sequence"/>
</dbReference>
<dbReference type="Pfam" id="PF00575">
    <property type="entry name" value="S1"/>
    <property type="match status" value="1"/>
</dbReference>
<feature type="domain" description="S1 motif" evidence="1">
    <location>
        <begin position="56"/>
        <end position="123"/>
    </location>
</feature>
<dbReference type="GO" id="GO:0003723">
    <property type="term" value="F:RNA binding"/>
    <property type="evidence" value="ECO:0007669"/>
    <property type="project" value="TreeGrafter"/>
</dbReference>
<feature type="non-terminal residue" evidence="2">
    <location>
        <position position="867"/>
    </location>
</feature>
<dbReference type="SMART" id="SM00316">
    <property type="entry name" value="S1"/>
    <property type="match status" value="6"/>
</dbReference>
<dbReference type="AlphaFoldDB" id="A0A9W7A0E1"/>
<feature type="domain" description="S1 motif" evidence="1">
    <location>
        <begin position="335"/>
        <end position="399"/>
    </location>
</feature>
<organism evidence="2 3">
    <name type="scientific">Triparma retinervis</name>
    <dbReference type="NCBI Taxonomy" id="2557542"/>
    <lineage>
        <taxon>Eukaryota</taxon>
        <taxon>Sar</taxon>
        <taxon>Stramenopiles</taxon>
        <taxon>Ochrophyta</taxon>
        <taxon>Bolidophyceae</taxon>
        <taxon>Parmales</taxon>
        <taxon>Triparmaceae</taxon>
        <taxon>Triparma</taxon>
    </lineage>
</organism>
<gene>
    <name evidence="2" type="ORF">TrRE_jg2256</name>
</gene>
<dbReference type="PROSITE" id="PS50126">
    <property type="entry name" value="S1"/>
    <property type="match status" value="4"/>
</dbReference>
<evidence type="ECO:0000313" key="2">
    <source>
        <dbReference type="EMBL" id="GMH63659.1"/>
    </source>
</evidence>
<dbReference type="InterPro" id="IPR003029">
    <property type="entry name" value="S1_domain"/>
</dbReference>